<protein>
    <submittedName>
        <fullName evidence="4">Nitroreductase</fullName>
    </submittedName>
</protein>
<evidence type="ECO:0000313" key="5">
    <source>
        <dbReference type="Proteomes" id="UP000186228"/>
    </source>
</evidence>
<dbReference type="PANTHER" id="PTHR43673">
    <property type="entry name" value="NAD(P)H NITROREDUCTASE YDGI-RELATED"/>
    <property type="match status" value="1"/>
</dbReference>
<keyword evidence="2" id="KW-0560">Oxidoreductase</keyword>
<evidence type="ECO:0000259" key="3">
    <source>
        <dbReference type="Pfam" id="PF00881"/>
    </source>
</evidence>
<dbReference type="STRING" id="52131.GA0061100_10450"/>
<dbReference type="CDD" id="cd02138">
    <property type="entry name" value="TdsD-like"/>
    <property type="match status" value="1"/>
</dbReference>
<accession>A0A1C3V126</accession>
<dbReference type="GO" id="GO:0016491">
    <property type="term" value="F:oxidoreductase activity"/>
    <property type="evidence" value="ECO:0007669"/>
    <property type="project" value="UniProtKB-KW"/>
</dbReference>
<dbReference type="Proteomes" id="UP000186228">
    <property type="component" value="Unassembled WGS sequence"/>
</dbReference>
<evidence type="ECO:0000256" key="2">
    <source>
        <dbReference type="ARBA" id="ARBA00023002"/>
    </source>
</evidence>
<dbReference type="SUPFAM" id="SSF55469">
    <property type="entry name" value="FMN-dependent nitroreductase-like"/>
    <property type="match status" value="1"/>
</dbReference>
<dbReference type="EMBL" id="FMAC01000004">
    <property type="protein sequence ID" value="SCB21358.1"/>
    <property type="molecule type" value="Genomic_DNA"/>
</dbReference>
<feature type="domain" description="Nitroreductase" evidence="3">
    <location>
        <begin position="27"/>
        <end position="77"/>
    </location>
</feature>
<name>A0A1C3V126_9HYPH</name>
<keyword evidence="5" id="KW-1185">Reference proteome</keyword>
<dbReference type="Gene3D" id="3.40.109.10">
    <property type="entry name" value="NADH Oxidase"/>
    <property type="match status" value="1"/>
</dbReference>
<dbReference type="InterPro" id="IPR000415">
    <property type="entry name" value="Nitroreductase-like"/>
</dbReference>
<comment type="similarity">
    <text evidence="1">Belongs to the nitroreductase family.</text>
</comment>
<evidence type="ECO:0000313" key="4">
    <source>
        <dbReference type="EMBL" id="SCB21358.1"/>
    </source>
</evidence>
<dbReference type="PANTHER" id="PTHR43673:SF10">
    <property type="entry name" value="NADH DEHYDROGENASE_NAD(P)H NITROREDUCTASE XCC3605-RELATED"/>
    <property type="match status" value="1"/>
</dbReference>
<dbReference type="InterPro" id="IPR029479">
    <property type="entry name" value="Nitroreductase"/>
</dbReference>
<reference evidence="5" key="1">
    <citation type="submission" date="2016-08" db="EMBL/GenBank/DDBJ databases">
        <authorList>
            <person name="Varghese N."/>
            <person name="Submissions Spin"/>
        </authorList>
    </citation>
    <scope>NUCLEOTIDE SEQUENCE [LARGE SCALE GENOMIC DNA]</scope>
    <source>
        <strain evidence="5">CCBAU 57015</strain>
    </source>
</reference>
<evidence type="ECO:0000256" key="1">
    <source>
        <dbReference type="ARBA" id="ARBA00007118"/>
    </source>
</evidence>
<dbReference type="AlphaFoldDB" id="A0A1C3V126"/>
<sequence>MLSKKEALMTSSNSRESQYPIDKLFLDRWSPRAFSNETMPEQDLLTILEAAHWAPSASNLQPWRFLYTLRGSEHWDRFLSVLVEFNQGWVKSAAALLFVISRTHSGELGSAEQKPSYSHSFDAGTAWGFLAIQAHLAGYEAHGMTGFHVEKSYEVLGIPEGFRVEAAVAIGKIGDKNQLPEKLREREVPSQRNPLSGLAFNGTFIAK</sequence>
<gene>
    <name evidence="4" type="ORF">GA0061100_10450</name>
</gene>
<proteinExistence type="inferred from homology"/>
<dbReference type="Pfam" id="PF00881">
    <property type="entry name" value="Nitroreductase"/>
    <property type="match status" value="1"/>
</dbReference>
<organism evidence="4 5">
    <name type="scientific">Rhizobium hainanense</name>
    <dbReference type="NCBI Taxonomy" id="52131"/>
    <lineage>
        <taxon>Bacteria</taxon>
        <taxon>Pseudomonadati</taxon>
        <taxon>Pseudomonadota</taxon>
        <taxon>Alphaproteobacteria</taxon>
        <taxon>Hyphomicrobiales</taxon>
        <taxon>Rhizobiaceae</taxon>
        <taxon>Rhizobium/Agrobacterium group</taxon>
        <taxon>Rhizobium</taxon>
    </lineage>
</organism>